<protein>
    <submittedName>
        <fullName evidence="2">Uncharacterized protein</fullName>
    </submittedName>
</protein>
<feature type="region of interest" description="Disordered" evidence="1">
    <location>
        <begin position="1"/>
        <end position="104"/>
    </location>
</feature>
<feature type="compositionally biased region" description="Polar residues" evidence="1">
    <location>
        <begin position="1"/>
        <end position="18"/>
    </location>
</feature>
<gene>
    <name evidence="2" type="ORF">OXD698_LOCUS45569</name>
</gene>
<feature type="compositionally biased region" description="Basic and acidic residues" evidence="1">
    <location>
        <begin position="76"/>
        <end position="86"/>
    </location>
</feature>
<feature type="non-terminal residue" evidence="2">
    <location>
        <position position="212"/>
    </location>
</feature>
<dbReference type="EMBL" id="CAJOAZ010015245">
    <property type="protein sequence ID" value="CAF4290598.1"/>
    <property type="molecule type" value="Genomic_DNA"/>
</dbReference>
<evidence type="ECO:0000256" key="1">
    <source>
        <dbReference type="SAM" id="MobiDB-lite"/>
    </source>
</evidence>
<feature type="compositionally biased region" description="Polar residues" evidence="1">
    <location>
        <begin position="41"/>
        <end position="64"/>
    </location>
</feature>
<dbReference type="Proteomes" id="UP000663844">
    <property type="component" value="Unassembled WGS sequence"/>
</dbReference>
<organism evidence="2 3">
    <name type="scientific">Adineta steineri</name>
    <dbReference type="NCBI Taxonomy" id="433720"/>
    <lineage>
        <taxon>Eukaryota</taxon>
        <taxon>Metazoa</taxon>
        <taxon>Spiralia</taxon>
        <taxon>Gnathifera</taxon>
        <taxon>Rotifera</taxon>
        <taxon>Eurotatoria</taxon>
        <taxon>Bdelloidea</taxon>
        <taxon>Adinetida</taxon>
        <taxon>Adinetidae</taxon>
        <taxon>Adineta</taxon>
    </lineage>
</organism>
<dbReference type="AlphaFoldDB" id="A0A820HAI4"/>
<proteinExistence type="predicted"/>
<sequence>ATENRSTPNRPRSQTSLSDDSKRRAQIILVQLTESIENRSKSNPVHLQTSLSDNHDQPLSQRSSKSSHDQPVPQKSSHDPYTDKRPPKPQQRSSKLSKNSIQLNNFEARRVEQTRKAENIPIIIVDKKPYGGLISPQDEPKFQVNLASGKHECYLEIILKDKNEEILKSNVLNINVSSTGLKSQPQQKKEPLDTFIHKVVEQNDLPIPKLNV</sequence>
<name>A0A820HAI4_9BILA</name>
<accession>A0A820HAI4</accession>
<feature type="non-terminal residue" evidence="2">
    <location>
        <position position="1"/>
    </location>
</feature>
<comment type="caution">
    <text evidence="2">The sequence shown here is derived from an EMBL/GenBank/DDBJ whole genome shotgun (WGS) entry which is preliminary data.</text>
</comment>
<evidence type="ECO:0000313" key="2">
    <source>
        <dbReference type="EMBL" id="CAF4290598.1"/>
    </source>
</evidence>
<feature type="compositionally biased region" description="Polar residues" evidence="1">
    <location>
        <begin position="90"/>
        <end position="104"/>
    </location>
</feature>
<reference evidence="2" key="1">
    <citation type="submission" date="2021-02" db="EMBL/GenBank/DDBJ databases">
        <authorList>
            <person name="Nowell W R."/>
        </authorList>
    </citation>
    <scope>NUCLEOTIDE SEQUENCE</scope>
</reference>
<evidence type="ECO:0000313" key="3">
    <source>
        <dbReference type="Proteomes" id="UP000663844"/>
    </source>
</evidence>